<dbReference type="Pfam" id="PF07563">
    <property type="entry name" value="DUF1541"/>
    <property type="match status" value="2"/>
</dbReference>
<keyword evidence="5" id="KW-1185">Reference proteome</keyword>
<feature type="compositionally biased region" description="Basic and acidic residues" evidence="1">
    <location>
        <begin position="186"/>
        <end position="204"/>
    </location>
</feature>
<dbReference type="Gene3D" id="2.30.30.1210">
    <property type="entry name" value="Domain of unknown function DUF1541"/>
    <property type="match status" value="1"/>
</dbReference>
<evidence type="ECO:0000259" key="3">
    <source>
        <dbReference type="Pfam" id="PF07563"/>
    </source>
</evidence>
<gene>
    <name evidence="4" type="ORF">BN983_01656</name>
</gene>
<sequence>MKKLWLVVTLLTFSVFITACSNSEGDEETNTNGNTESSEEMNEEMDNESSESGEETDHSDMDHSSSGEVPEGLEEADQPTYEVGETATIPDGHMSGMEGAEATIAGAYDTVAYVVSYDPTDGGERVTDHKWVIHEEMEEASEEPFESGDEVTLDASHMEGMDGATATIESAEETTVYMVNFENTESGEKVENHKWVTESELRAE</sequence>
<dbReference type="PROSITE" id="PS51257">
    <property type="entry name" value="PROKAR_LIPOPROTEIN"/>
    <property type="match status" value="1"/>
</dbReference>
<reference evidence="4 5" key="2">
    <citation type="submission" date="2014-05" db="EMBL/GenBank/DDBJ databases">
        <title>Draft genome sequence of Halobacillus karajensis HK-03.</title>
        <authorList>
            <person name="Khelaifia S."/>
            <person name="Croce O."/>
            <person name="Lagier J.C."/>
            <person name="Raoult D."/>
        </authorList>
    </citation>
    <scope>NUCLEOTIDE SEQUENCE [LARGE SCALE GENOMIC DNA]</scope>
    <source>
        <strain evidence="4 5">HD-03</strain>
    </source>
</reference>
<name>A0A059NVL9_9BACI</name>
<dbReference type="RefSeq" id="WP_035507194.1">
    <property type="nucleotide sequence ID" value="NZ_CCDH010000001.1"/>
</dbReference>
<protein>
    <recommendedName>
        <fullName evidence="3">DUF1541 domain-containing protein</fullName>
    </recommendedName>
</protein>
<feature type="compositionally biased region" description="Acidic residues" evidence="1">
    <location>
        <begin position="37"/>
        <end position="54"/>
    </location>
</feature>
<feature type="chain" id="PRO_5038353731" description="DUF1541 domain-containing protein" evidence="2">
    <location>
        <begin position="20"/>
        <end position="204"/>
    </location>
</feature>
<feature type="domain" description="DUF1541" evidence="3">
    <location>
        <begin position="83"/>
        <end position="134"/>
    </location>
</feature>
<proteinExistence type="predicted"/>
<feature type="compositionally biased region" description="Basic and acidic residues" evidence="1">
    <location>
        <begin position="55"/>
        <end position="65"/>
    </location>
</feature>
<reference evidence="5" key="1">
    <citation type="submission" date="2014-03" db="EMBL/GenBank/DDBJ databases">
        <authorList>
            <person name="Urmite Genomes U."/>
        </authorList>
    </citation>
    <scope>NUCLEOTIDE SEQUENCE [LARGE SCALE GENOMIC DNA]</scope>
    <source>
        <strain evidence="5">HD-03</strain>
    </source>
</reference>
<accession>A0A059NVL9</accession>
<feature type="region of interest" description="Disordered" evidence="1">
    <location>
        <begin position="23"/>
        <end position="79"/>
    </location>
</feature>
<comment type="caution">
    <text evidence="4">The sequence shown here is derived from an EMBL/GenBank/DDBJ whole genome shotgun (WGS) entry which is preliminary data.</text>
</comment>
<dbReference type="EMBL" id="CCDI010000001">
    <property type="protein sequence ID" value="CDQ23429.1"/>
    <property type="molecule type" value="Genomic_DNA"/>
</dbReference>
<keyword evidence="2" id="KW-0732">Signal</keyword>
<feature type="domain" description="DUF1541" evidence="3">
    <location>
        <begin position="147"/>
        <end position="198"/>
    </location>
</feature>
<evidence type="ECO:0000313" key="4">
    <source>
        <dbReference type="EMBL" id="CDQ23429.1"/>
    </source>
</evidence>
<evidence type="ECO:0000256" key="2">
    <source>
        <dbReference type="SAM" id="SignalP"/>
    </source>
</evidence>
<dbReference type="Proteomes" id="UP000028868">
    <property type="component" value="Unassembled WGS sequence"/>
</dbReference>
<dbReference type="AlphaFoldDB" id="A0A059NVL9"/>
<feature type="region of interest" description="Disordered" evidence="1">
    <location>
        <begin position="184"/>
        <end position="204"/>
    </location>
</feature>
<organism evidence="4 5">
    <name type="scientific">Halobacillus karajensis</name>
    <dbReference type="NCBI Taxonomy" id="195088"/>
    <lineage>
        <taxon>Bacteria</taxon>
        <taxon>Bacillati</taxon>
        <taxon>Bacillota</taxon>
        <taxon>Bacilli</taxon>
        <taxon>Bacillales</taxon>
        <taxon>Bacillaceae</taxon>
        <taxon>Halobacillus</taxon>
    </lineage>
</organism>
<evidence type="ECO:0000256" key="1">
    <source>
        <dbReference type="SAM" id="MobiDB-lite"/>
    </source>
</evidence>
<evidence type="ECO:0000313" key="5">
    <source>
        <dbReference type="Proteomes" id="UP000028868"/>
    </source>
</evidence>
<feature type="signal peptide" evidence="2">
    <location>
        <begin position="1"/>
        <end position="19"/>
    </location>
</feature>
<dbReference type="InterPro" id="IPR011438">
    <property type="entry name" value="DUF1541"/>
</dbReference>